<evidence type="ECO:0000256" key="1">
    <source>
        <dbReference type="SAM" id="Phobius"/>
    </source>
</evidence>
<keyword evidence="1" id="KW-0812">Transmembrane</keyword>
<accession>A0A0F9F254</accession>
<sequence length="426" mass="48214">MQLSSFDGLKEISPIIISIPLINIKRVIIPNIIINTPTPNLLCGINAPTFDVTVNDPNLEEKWYSLNNGQNITYTTNFQFDETEWEKIGNGTVLIKFYAKDKAGNINSSEVIIRKDAYIPSIMINSPLENDLFEDIAPFFNVEIIDSNLDKMWYTIDDGLTNVTFTTNNSIDQILWNLIDDGIIILTFYANDTVGNINFRTVNIIKDTTLPVVNIIFPSTNDVFGAEAPNFVISIIEPNLNLTWYTLNNGRKYPITNITGAIDQEAWSACGNGTVTIHFYANDTLNHIGFTEVIVQKEIISPVWNLIPQNQVIEFGDDLYYELDAYDLSGIDYWWINDTLIYNIDTSGIVTNIIPLSAGQKWLEIRAYDPFGNYCNALIKITIEARINPSGIPGYNVFLITGVVSIISIIYYLEKKKEELKVFFTF</sequence>
<dbReference type="EMBL" id="LAZR01034490">
    <property type="protein sequence ID" value="KKL45157.1"/>
    <property type="molecule type" value="Genomic_DNA"/>
</dbReference>
<name>A0A0F9F254_9ZZZZ</name>
<organism evidence="2">
    <name type="scientific">marine sediment metagenome</name>
    <dbReference type="NCBI Taxonomy" id="412755"/>
    <lineage>
        <taxon>unclassified sequences</taxon>
        <taxon>metagenomes</taxon>
        <taxon>ecological metagenomes</taxon>
    </lineage>
</organism>
<feature type="transmembrane region" description="Helical" evidence="1">
    <location>
        <begin position="395"/>
        <end position="413"/>
    </location>
</feature>
<evidence type="ECO:0000313" key="2">
    <source>
        <dbReference type="EMBL" id="KKL45157.1"/>
    </source>
</evidence>
<proteinExistence type="predicted"/>
<dbReference type="AlphaFoldDB" id="A0A0F9F254"/>
<protein>
    <submittedName>
        <fullName evidence="2">Uncharacterized protein</fullName>
    </submittedName>
</protein>
<gene>
    <name evidence="2" type="ORF">LCGC14_2358490</name>
</gene>
<keyword evidence="1" id="KW-1133">Transmembrane helix</keyword>
<keyword evidence="1" id="KW-0472">Membrane</keyword>
<reference evidence="2" key="1">
    <citation type="journal article" date="2015" name="Nature">
        <title>Complex archaea that bridge the gap between prokaryotes and eukaryotes.</title>
        <authorList>
            <person name="Spang A."/>
            <person name="Saw J.H."/>
            <person name="Jorgensen S.L."/>
            <person name="Zaremba-Niedzwiedzka K."/>
            <person name="Martijn J."/>
            <person name="Lind A.E."/>
            <person name="van Eijk R."/>
            <person name="Schleper C."/>
            <person name="Guy L."/>
            <person name="Ettema T.J."/>
        </authorList>
    </citation>
    <scope>NUCLEOTIDE SEQUENCE</scope>
</reference>
<comment type="caution">
    <text evidence="2">The sequence shown here is derived from an EMBL/GenBank/DDBJ whole genome shotgun (WGS) entry which is preliminary data.</text>
</comment>